<feature type="binding site" evidence="2">
    <location>
        <position position="165"/>
    </location>
    <ligand>
        <name>Zn(2+)</name>
        <dbReference type="ChEBI" id="CHEBI:29105"/>
        <note>catalytic</note>
    </ligand>
</feature>
<dbReference type="PRINTS" id="PR00480">
    <property type="entry name" value="ASTACIN"/>
</dbReference>
<keyword evidence="1" id="KW-1015">Disulfide bond</keyword>
<accession>A0ABR1BJ57</accession>
<feature type="domain" description="Peptidase M12A" evidence="4">
    <location>
        <begin position="50"/>
        <end position="259"/>
    </location>
</feature>
<dbReference type="PANTHER" id="PTHR10127">
    <property type="entry name" value="DISCOIDIN, CUB, EGF, LAMININ , AND ZINC METALLOPROTEASE DOMAIN CONTAINING"/>
    <property type="match status" value="1"/>
</dbReference>
<feature type="binding site" evidence="2">
    <location>
        <position position="159"/>
    </location>
    <ligand>
        <name>Zn(2+)</name>
        <dbReference type="ChEBI" id="CHEBI:29105"/>
        <note>catalytic</note>
    </ligand>
</feature>
<protein>
    <recommendedName>
        <fullName evidence="3">Metalloendopeptidase</fullName>
        <ecNumber evidence="3">3.4.24.-</ecNumber>
    </recommendedName>
</protein>
<feature type="signal peptide" evidence="3">
    <location>
        <begin position="1"/>
        <end position="19"/>
    </location>
</feature>
<organism evidence="5 6">
    <name type="scientific">Necator americanus</name>
    <name type="common">Human hookworm</name>
    <dbReference type="NCBI Taxonomy" id="51031"/>
    <lineage>
        <taxon>Eukaryota</taxon>
        <taxon>Metazoa</taxon>
        <taxon>Ecdysozoa</taxon>
        <taxon>Nematoda</taxon>
        <taxon>Chromadorea</taxon>
        <taxon>Rhabditida</taxon>
        <taxon>Rhabditina</taxon>
        <taxon>Rhabditomorpha</taxon>
        <taxon>Strongyloidea</taxon>
        <taxon>Ancylostomatidae</taxon>
        <taxon>Bunostominae</taxon>
        <taxon>Necator</taxon>
    </lineage>
</organism>
<comment type="caution">
    <text evidence="5">The sequence shown here is derived from an EMBL/GenBank/DDBJ whole genome shotgun (WGS) entry which is preliminary data.</text>
</comment>
<keyword evidence="2 3" id="KW-0482">Metalloprotease</keyword>
<dbReference type="PANTHER" id="PTHR10127:SF880">
    <property type="entry name" value="ZINC METALLOPROTEINASE NAS-5"/>
    <property type="match status" value="1"/>
</dbReference>
<reference evidence="5 6" key="1">
    <citation type="submission" date="2023-08" db="EMBL/GenBank/DDBJ databases">
        <title>A Necator americanus chromosomal reference genome.</title>
        <authorList>
            <person name="Ilik V."/>
            <person name="Petrzelkova K.J."/>
            <person name="Pardy F."/>
            <person name="Fuh T."/>
            <person name="Niatou-Singa F.S."/>
            <person name="Gouil Q."/>
            <person name="Baker L."/>
            <person name="Ritchie M.E."/>
            <person name="Jex A.R."/>
            <person name="Gazzola D."/>
            <person name="Li H."/>
            <person name="Toshio Fujiwara R."/>
            <person name="Zhan B."/>
            <person name="Aroian R.V."/>
            <person name="Pafco B."/>
            <person name="Schwarz E.M."/>
        </authorList>
    </citation>
    <scope>NUCLEOTIDE SEQUENCE [LARGE SCALE GENOMIC DNA]</scope>
    <source>
        <strain evidence="5 6">Aroian</strain>
        <tissue evidence="5">Whole animal</tissue>
    </source>
</reference>
<dbReference type="Pfam" id="PF01400">
    <property type="entry name" value="Astacin"/>
    <property type="match status" value="1"/>
</dbReference>
<evidence type="ECO:0000313" key="5">
    <source>
        <dbReference type="EMBL" id="KAK6726499.1"/>
    </source>
</evidence>
<keyword evidence="2 3" id="KW-0479">Metal-binding</keyword>
<keyword evidence="2 3" id="KW-0378">Hydrolase</keyword>
<evidence type="ECO:0000313" key="6">
    <source>
        <dbReference type="Proteomes" id="UP001303046"/>
    </source>
</evidence>
<dbReference type="CDD" id="cd04280">
    <property type="entry name" value="ZnMc_astacin_like"/>
    <property type="match status" value="1"/>
</dbReference>
<feature type="chain" id="PRO_5044964305" description="Metalloendopeptidase" evidence="3">
    <location>
        <begin position="20"/>
        <end position="268"/>
    </location>
</feature>
<dbReference type="InterPro" id="IPR034035">
    <property type="entry name" value="Astacin-like_dom"/>
</dbReference>
<dbReference type="SMART" id="SM00235">
    <property type="entry name" value="ZnMc"/>
    <property type="match status" value="1"/>
</dbReference>
<dbReference type="Gene3D" id="3.40.390.10">
    <property type="entry name" value="Collagenase (Catalytic Domain)"/>
    <property type="match status" value="1"/>
</dbReference>
<feature type="binding site" evidence="2">
    <location>
        <position position="155"/>
    </location>
    <ligand>
        <name>Zn(2+)</name>
        <dbReference type="ChEBI" id="CHEBI:29105"/>
        <note>catalytic</note>
    </ligand>
</feature>
<dbReference type="EMBL" id="JAVFWL010000001">
    <property type="protein sequence ID" value="KAK6726499.1"/>
    <property type="molecule type" value="Genomic_DNA"/>
</dbReference>
<evidence type="ECO:0000256" key="1">
    <source>
        <dbReference type="ARBA" id="ARBA00023157"/>
    </source>
</evidence>
<keyword evidence="6" id="KW-1185">Reference proteome</keyword>
<dbReference type="InterPro" id="IPR001506">
    <property type="entry name" value="Peptidase_M12A"/>
</dbReference>
<keyword evidence="2 3" id="KW-0862">Zinc</keyword>
<dbReference type="PROSITE" id="PS51864">
    <property type="entry name" value="ASTACIN"/>
    <property type="match status" value="1"/>
</dbReference>
<evidence type="ECO:0000259" key="4">
    <source>
        <dbReference type="PROSITE" id="PS51864"/>
    </source>
</evidence>
<proteinExistence type="predicted"/>
<sequence>MGTLSIVLQIFAILQPIIAVKRGPLVNLEKQEGGDIAQLRDLYGEDEIRNALPPDSPLKWNTTRDEMGNHVALIPYTIEGSYTSDERKMISDAMRMIEKNTCVLFKRRSGERDYLEIRSDGEGCYAHVGRNNGRSVLNLEASERANCMEMGTVFHELLHTIGLWHEHTREDRDEYVKLHEENIVEGKNFNFAKSGLPYADTYGVPYDYLSVMHYSQDAFAKPGTITMETLDPDYQDIIGIARRPSKNDYEKICHIYKCTYCNGKRMKT</sequence>
<dbReference type="EC" id="3.4.24.-" evidence="3"/>
<evidence type="ECO:0000256" key="3">
    <source>
        <dbReference type="RuleBase" id="RU361183"/>
    </source>
</evidence>
<comment type="caution">
    <text evidence="2">Lacks conserved residue(s) required for the propagation of feature annotation.</text>
</comment>
<feature type="active site" evidence="2">
    <location>
        <position position="156"/>
    </location>
</feature>
<keyword evidence="2 3" id="KW-0645">Protease</keyword>
<name>A0ABR1BJ57_NECAM</name>
<gene>
    <name evidence="5" type="primary">Necator_chrI.g803</name>
    <name evidence="5" type="ORF">RB195_004680</name>
</gene>
<comment type="cofactor">
    <cofactor evidence="2 3">
        <name>Zn(2+)</name>
        <dbReference type="ChEBI" id="CHEBI:29105"/>
    </cofactor>
    <text evidence="2 3">Binds 1 zinc ion per subunit.</text>
</comment>
<dbReference type="Proteomes" id="UP001303046">
    <property type="component" value="Unassembled WGS sequence"/>
</dbReference>
<keyword evidence="3" id="KW-0732">Signal</keyword>
<dbReference type="InterPro" id="IPR006026">
    <property type="entry name" value="Peptidase_Metallo"/>
</dbReference>
<evidence type="ECO:0000256" key="2">
    <source>
        <dbReference type="PROSITE-ProRule" id="PRU01211"/>
    </source>
</evidence>
<dbReference type="SUPFAM" id="SSF55486">
    <property type="entry name" value="Metalloproteases ('zincins'), catalytic domain"/>
    <property type="match status" value="1"/>
</dbReference>
<dbReference type="InterPro" id="IPR024079">
    <property type="entry name" value="MetalloPept_cat_dom_sf"/>
</dbReference>